<dbReference type="Pfam" id="PF13434">
    <property type="entry name" value="Lys_Orn_oxgnase"/>
    <property type="match status" value="1"/>
</dbReference>
<dbReference type="Proteomes" id="UP000626844">
    <property type="component" value="Unassembled WGS sequence"/>
</dbReference>
<evidence type="ECO:0000256" key="9">
    <source>
        <dbReference type="ARBA" id="ARBA00023002"/>
    </source>
</evidence>
<comment type="similarity">
    <text evidence="3">Belongs to the lysine N(6)-hydroxylase/L-ornithine N(5)-oxygenase family.</text>
</comment>
<dbReference type="InterPro" id="IPR036188">
    <property type="entry name" value="FAD/NAD-bd_sf"/>
</dbReference>
<evidence type="ECO:0000313" key="15">
    <source>
        <dbReference type="EMBL" id="MBD1379612.1"/>
    </source>
</evidence>
<dbReference type="GO" id="GO:0047091">
    <property type="term" value="F:L-lysine 6-monooxygenase (NADPH) activity"/>
    <property type="evidence" value="ECO:0007669"/>
    <property type="project" value="UniProtKB-EC"/>
</dbReference>
<dbReference type="PANTHER" id="PTHR42802">
    <property type="entry name" value="MONOOXYGENASE"/>
    <property type="match status" value="1"/>
</dbReference>
<evidence type="ECO:0000256" key="4">
    <source>
        <dbReference type="ARBA" id="ARBA00013076"/>
    </source>
</evidence>
<evidence type="ECO:0000256" key="3">
    <source>
        <dbReference type="ARBA" id="ARBA00007588"/>
    </source>
</evidence>
<evidence type="ECO:0000256" key="5">
    <source>
        <dbReference type="ARBA" id="ARBA00016406"/>
    </source>
</evidence>
<evidence type="ECO:0000256" key="10">
    <source>
        <dbReference type="ARBA" id="ARBA00029939"/>
    </source>
</evidence>
<reference evidence="15" key="1">
    <citation type="submission" date="2020-09" db="EMBL/GenBank/DDBJ databases">
        <title>A novel bacterium of genus Bacillus, isolated from South China Sea.</title>
        <authorList>
            <person name="Huang H."/>
            <person name="Mo K."/>
            <person name="Hu Y."/>
        </authorList>
    </citation>
    <scope>NUCLEOTIDE SEQUENCE</scope>
    <source>
        <strain evidence="15">IB182487</strain>
    </source>
</reference>
<evidence type="ECO:0000256" key="7">
    <source>
        <dbReference type="ARBA" id="ARBA00022827"/>
    </source>
</evidence>
<evidence type="ECO:0000313" key="16">
    <source>
        <dbReference type="Proteomes" id="UP000626844"/>
    </source>
</evidence>
<proteinExistence type="inferred from homology"/>
<keyword evidence="15" id="KW-0503">Monooxygenase</keyword>
<dbReference type="SUPFAM" id="SSF51905">
    <property type="entry name" value="FAD/NAD(P)-binding domain"/>
    <property type="match status" value="2"/>
</dbReference>
<dbReference type="AlphaFoldDB" id="A0A926N8U8"/>
<accession>A0A926N8U8</accession>
<comment type="cofactor">
    <cofactor evidence="1">
        <name>FAD</name>
        <dbReference type="ChEBI" id="CHEBI:57692"/>
    </cofactor>
</comment>
<evidence type="ECO:0000256" key="1">
    <source>
        <dbReference type="ARBA" id="ARBA00001974"/>
    </source>
</evidence>
<comment type="catalytic activity">
    <reaction evidence="14">
        <text>L-lysine + NADPH + O2 = N(6)-hydroxy-L-lysine + NADP(+) + H2O</text>
        <dbReference type="Rhea" id="RHEA:23228"/>
        <dbReference type="ChEBI" id="CHEBI:15377"/>
        <dbReference type="ChEBI" id="CHEBI:15379"/>
        <dbReference type="ChEBI" id="CHEBI:32551"/>
        <dbReference type="ChEBI" id="CHEBI:57783"/>
        <dbReference type="ChEBI" id="CHEBI:57820"/>
        <dbReference type="ChEBI" id="CHEBI:58349"/>
        <dbReference type="EC" id="1.14.13.59"/>
    </reaction>
</comment>
<comment type="caution">
    <text evidence="15">The sequence shown here is derived from an EMBL/GenBank/DDBJ whole genome shotgun (WGS) entry which is preliminary data.</text>
</comment>
<dbReference type="EMBL" id="JACXAI010000004">
    <property type="protein sequence ID" value="MBD1379612.1"/>
    <property type="molecule type" value="Genomic_DNA"/>
</dbReference>
<name>A0A926N8U8_9BACI</name>
<evidence type="ECO:0000256" key="14">
    <source>
        <dbReference type="ARBA" id="ARBA00048407"/>
    </source>
</evidence>
<evidence type="ECO:0000256" key="2">
    <source>
        <dbReference type="ARBA" id="ARBA00004924"/>
    </source>
</evidence>
<gene>
    <name evidence="15" type="ORF">IC621_05160</name>
</gene>
<protein>
    <recommendedName>
        <fullName evidence="5">L-lysine N6-monooxygenase MbtG</fullName>
        <ecNumber evidence="4">1.14.13.59</ecNumber>
    </recommendedName>
    <alternativeName>
        <fullName evidence="13">Lysine 6-N-hydroxylase</fullName>
    </alternativeName>
    <alternativeName>
        <fullName evidence="12">Lysine N6-hydroxylase</fullName>
    </alternativeName>
    <alternativeName>
        <fullName evidence="10">Lysine-N-oxygenase</fullName>
    </alternativeName>
    <alternativeName>
        <fullName evidence="11">Mycobactin synthase protein G</fullName>
    </alternativeName>
</protein>
<evidence type="ECO:0000256" key="8">
    <source>
        <dbReference type="ARBA" id="ARBA00022857"/>
    </source>
</evidence>
<evidence type="ECO:0000256" key="11">
    <source>
        <dbReference type="ARBA" id="ARBA00031158"/>
    </source>
</evidence>
<dbReference type="PANTHER" id="PTHR42802:SF1">
    <property type="entry name" value="L-ORNITHINE N(5)-MONOOXYGENASE"/>
    <property type="match status" value="1"/>
</dbReference>
<evidence type="ECO:0000256" key="12">
    <source>
        <dbReference type="ARBA" id="ARBA00032493"/>
    </source>
</evidence>
<organism evidence="15 16">
    <name type="scientific">Metabacillus arenae</name>
    <dbReference type="NCBI Taxonomy" id="2771434"/>
    <lineage>
        <taxon>Bacteria</taxon>
        <taxon>Bacillati</taxon>
        <taxon>Bacillota</taxon>
        <taxon>Bacilli</taxon>
        <taxon>Bacillales</taxon>
        <taxon>Bacillaceae</taxon>
        <taxon>Metabacillus</taxon>
    </lineage>
</organism>
<dbReference type="InterPro" id="IPR025700">
    <property type="entry name" value="Lys/Orn_oxygenase"/>
</dbReference>
<keyword evidence="16" id="KW-1185">Reference proteome</keyword>
<keyword evidence="7" id="KW-0274">FAD</keyword>
<evidence type="ECO:0000256" key="13">
    <source>
        <dbReference type="ARBA" id="ARBA00032738"/>
    </source>
</evidence>
<dbReference type="RefSeq" id="WP_191156429.1">
    <property type="nucleotide sequence ID" value="NZ_JACXAI010000004.1"/>
</dbReference>
<keyword evidence="9" id="KW-0560">Oxidoreductase</keyword>
<comment type="pathway">
    <text evidence="2">Siderophore biosynthesis.</text>
</comment>
<evidence type="ECO:0000256" key="6">
    <source>
        <dbReference type="ARBA" id="ARBA00022630"/>
    </source>
</evidence>
<dbReference type="Gene3D" id="3.50.50.60">
    <property type="entry name" value="FAD/NAD(P)-binding domain"/>
    <property type="match status" value="1"/>
</dbReference>
<keyword evidence="6" id="KW-0285">Flavoprotein</keyword>
<dbReference type="EC" id="1.14.13.59" evidence="4"/>
<keyword evidence="8" id="KW-0521">NADP</keyword>
<sequence>MYDVIGVGIGPFNLSLAALLDDIPEIEALFFDKTSEFVWHPGMLIGGTDLQVPFIADLVTFANPQSKYTFLNYLHHHNRLYQFFFFNRFDIPRREYNDYAAWVASMLKSCHFGHEVIDVKEAENSHYVVTVSDHEGNQKEYKAKHVVIGTGNIPLVPIELVQTNRDDVFHSSEYLYKKEGVKEAKSITVIGSGQSAAEIFLDLLQVQKDYHYEITWFTRSAEFLQLESAKLGQEVFSPDYVEYFHKLPFKERMDALPQLGQLRKGIDPNTLKSIYDQLYHRSVSVEEQPVYIQPLTEVSRIEKAEDEYKLSCEQWQAKKDFDHYSEKVILATGYKPNIPSWLTQYKDKLVWEDEKRFKVDNDYKLVFKDDQVHNLYTLTNIEHSHGAGATNLGLSVYRNTKIINSILGKQHFKEMKNTVFQQFSP</sequence>